<evidence type="ECO:0000313" key="3">
    <source>
        <dbReference type="Proteomes" id="UP000008710"/>
    </source>
</evidence>
<name>Q0SDD5_RHOJR</name>
<dbReference type="SUPFAM" id="SSF48452">
    <property type="entry name" value="TPR-like"/>
    <property type="match status" value="1"/>
</dbReference>
<dbReference type="PANTHER" id="PTHR47691:SF3">
    <property type="entry name" value="HTH-TYPE TRANSCRIPTIONAL REGULATOR RV0890C-RELATED"/>
    <property type="match status" value="1"/>
</dbReference>
<accession>Q0SDD5</accession>
<feature type="region of interest" description="Disordered" evidence="1">
    <location>
        <begin position="316"/>
        <end position="355"/>
    </location>
</feature>
<dbReference type="AlphaFoldDB" id="Q0SDD5"/>
<protein>
    <submittedName>
        <fullName evidence="2">Possible transcriptional regulator</fullName>
    </submittedName>
</protein>
<feature type="compositionally biased region" description="Low complexity" evidence="1">
    <location>
        <begin position="334"/>
        <end position="345"/>
    </location>
</feature>
<dbReference type="InterPro" id="IPR011990">
    <property type="entry name" value="TPR-like_helical_dom_sf"/>
</dbReference>
<dbReference type="Gene3D" id="1.25.40.10">
    <property type="entry name" value="Tetratricopeptide repeat domain"/>
    <property type="match status" value="1"/>
</dbReference>
<dbReference type="HOGENOM" id="CLU_780479_0_0_11"/>
<dbReference type="KEGG" id="rha:RHA1_ro02646"/>
<dbReference type="PANTHER" id="PTHR47691">
    <property type="entry name" value="REGULATOR-RELATED"/>
    <property type="match status" value="1"/>
</dbReference>
<feature type="compositionally biased region" description="Low complexity" evidence="1">
    <location>
        <begin position="21"/>
        <end position="57"/>
    </location>
</feature>
<dbReference type="Proteomes" id="UP000008710">
    <property type="component" value="Chromosome"/>
</dbReference>
<sequence length="355" mass="37993">MGGGPNTPENEKAAGTATDLSPNPTSRTPPSNSSPPVGKTPSPPSSTSKTLTPPSLSNCPAPTSPVKNSPSAPSSSSGRIHLRQLLPRPPPQPRRRRWATTLPRLRLNRISLRQREWIARLERELPNLREVMGSCLSEPGDDATAGLAMAAALFQFWLSRGLLSEGRHWLDRALARVSGLPTTARVEALYADSVLADVQGDLTAGSLLVEEAQALDEQLADPVVHARIAHADGLLALYSGDIPRACARLEEALAVFGARRNLSDQVWILLMLGLAYELQGDAPRAIACHERVLDTTEAHGESVFRSYSLWASVPSDTGPPNTTAGVTNSFAMTRSSARRASSSRGRSNRAEPSAQ</sequence>
<dbReference type="eggNOG" id="COG3903">
    <property type="taxonomic scope" value="Bacteria"/>
</dbReference>
<evidence type="ECO:0000256" key="1">
    <source>
        <dbReference type="SAM" id="MobiDB-lite"/>
    </source>
</evidence>
<feature type="region of interest" description="Disordered" evidence="1">
    <location>
        <begin position="1"/>
        <end position="96"/>
    </location>
</feature>
<evidence type="ECO:0000313" key="2">
    <source>
        <dbReference type="EMBL" id="ABG94451.1"/>
    </source>
</evidence>
<gene>
    <name evidence="2" type="ordered locus">RHA1_ro02646</name>
</gene>
<feature type="compositionally biased region" description="Polar residues" evidence="1">
    <location>
        <begin position="316"/>
        <end position="333"/>
    </location>
</feature>
<feature type="compositionally biased region" description="Low complexity" evidence="1">
    <location>
        <begin position="64"/>
        <end position="77"/>
    </location>
</feature>
<organism evidence="2 3">
    <name type="scientific">Rhodococcus jostii (strain RHA1)</name>
    <dbReference type="NCBI Taxonomy" id="101510"/>
    <lineage>
        <taxon>Bacteria</taxon>
        <taxon>Bacillati</taxon>
        <taxon>Actinomycetota</taxon>
        <taxon>Actinomycetes</taxon>
        <taxon>Mycobacteriales</taxon>
        <taxon>Nocardiaceae</taxon>
        <taxon>Rhodococcus</taxon>
    </lineage>
</organism>
<reference evidence="3" key="1">
    <citation type="journal article" date="2006" name="Proc. Natl. Acad. Sci. U.S.A.">
        <title>The complete genome of Rhodococcus sp. RHA1 provides insights into a catabolic powerhouse.</title>
        <authorList>
            <person name="McLeod M.P."/>
            <person name="Warren R.L."/>
            <person name="Hsiao W.W.L."/>
            <person name="Araki N."/>
            <person name="Myhre M."/>
            <person name="Fernandes C."/>
            <person name="Miyazawa D."/>
            <person name="Wong W."/>
            <person name="Lillquist A.L."/>
            <person name="Wang D."/>
            <person name="Dosanjh M."/>
            <person name="Hara H."/>
            <person name="Petrescu A."/>
            <person name="Morin R.D."/>
            <person name="Yang G."/>
            <person name="Stott J.M."/>
            <person name="Schein J.E."/>
            <person name="Shin H."/>
            <person name="Smailus D."/>
            <person name="Siddiqui A.S."/>
            <person name="Marra M.A."/>
            <person name="Jones S.J.M."/>
            <person name="Holt R."/>
            <person name="Brinkman F.S.L."/>
            <person name="Miyauchi K."/>
            <person name="Fukuda M."/>
            <person name="Davies J.E."/>
            <person name="Mohn W.W."/>
            <person name="Eltis L.D."/>
        </authorList>
    </citation>
    <scope>NUCLEOTIDE SEQUENCE [LARGE SCALE GENOMIC DNA]</scope>
    <source>
        <strain evidence="3">RHA1</strain>
    </source>
</reference>
<proteinExistence type="predicted"/>
<dbReference type="EMBL" id="CP000431">
    <property type="protein sequence ID" value="ABG94451.1"/>
    <property type="molecule type" value="Genomic_DNA"/>
</dbReference>